<dbReference type="PANTHER" id="PTHR11069">
    <property type="entry name" value="GLUCOSYLCERAMIDASE"/>
    <property type="match status" value="1"/>
</dbReference>
<keyword evidence="2" id="KW-0732">Signal</keyword>
<evidence type="ECO:0000313" key="7">
    <source>
        <dbReference type="EMBL" id="MDU0808045.1"/>
    </source>
</evidence>
<reference evidence="7 8" key="1">
    <citation type="submission" date="2023-09" db="EMBL/GenBank/DDBJ databases">
        <title>Aquirufa genomes.</title>
        <authorList>
            <person name="Pitt A."/>
        </authorList>
    </citation>
    <scope>NUCLEOTIDE SEQUENCE [LARGE SCALE GENOMIC DNA]</scope>
    <source>
        <strain evidence="7 8">LEOWEIH-7C</strain>
    </source>
</reference>
<dbReference type="EMBL" id="JAVNWW010000001">
    <property type="protein sequence ID" value="MDU0808045.1"/>
    <property type="molecule type" value="Genomic_DNA"/>
</dbReference>
<dbReference type="Gene3D" id="2.60.40.1180">
    <property type="entry name" value="Golgi alpha-mannosidase II"/>
    <property type="match status" value="1"/>
</dbReference>
<dbReference type="GO" id="GO:0016787">
    <property type="term" value="F:hydrolase activity"/>
    <property type="evidence" value="ECO:0007669"/>
    <property type="project" value="UniProtKB-KW"/>
</dbReference>
<sequence>MKRFTWLVTLAIVLSYSSGFGQIWMSRAASQQMLQEQALPAVSSGNSGIQINPKIQFQTIDGFGYTLTGGSSQLILALAPDQQKSLLTELFGTSKNSIGISVLRIAVGASDLDANTFSYDDIPAGQKDEKLEHFSLKASEKDLIPMMQEIKKINPSIKFMATPWSPPAWMKDNQATKGGSLLPQYYGVYAQYLVKYLKSMEKLGLPFDYLTPQNEPLHPGNNPSLLMLASQQNDFIKNHLGPAFKKAGLTTKILAYDHNCDKPEYPIEILNDPITRKYVAGSAFHLYNGDISALGVVRKAHPDKEVYFTEQWTGAKGEFAGDFNWHIKNVIIGSLVNDAKTALEWNLANDPQWGPHTPGGCTECKGAITIQAAGALIRNQAYYIVAQASKFIPTGSIRIALTNLPKGMIGVAVLRPDKQIAVLLQNETQEPIKTAISLLGKQWELEIPKEGVLSILLNKE</sequence>
<evidence type="ECO:0000256" key="1">
    <source>
        <dbReference type="ARBA" id="ARBA00005382"/>
    </source>
</evidence>
<dbReference type="Gene3D" id="3.20.20.80">
    <property type="entry name" value="Glycosidases"/>
    <property type="match status" value="1"/>
</dbReference>
<dbReference type="InterPro" id="IPR017853">
    <property type="entry name" value="GH"/>
</dbReference>
<evidence type="ECO:0000256" key="4">
    <source>
        <dbReference type="RuleBase" id="RU361188"/>
    </source>
</evidence>
<evidence type="ECO:0000313" key="8">
    <source>
        <dbReference type="Proteomes" id="UP001249959"/>
    </source>
</evidence>
<proteinExistence type="inferred from homology"/>
<dbReference type="Proteomes" id="UP001249959">
    <property type="component" value="Unassembled WGS sequence"/>
</dbReference>
<keyword evidence="4" id="KW-0326">Glycosidase</keyword>
<comment type="similarity">
    <text evidence="1 4">Belongs to the glycosyl hydrolase 30 family.</text>
</comment>
<dbReference type="Pfam" id="PF02055">
    <property type="entry name" value="Glyco_hydro_30"/>
    <property type="match status" value="1"/>
</dbReference>
<protein>
    <submittedName>
        <fullName evidence="7">Glycoside hydrolase family 30 beta sandwich domain-containing protein</fullName>
    </submittedName>
</protein>
<dbReference type="InterPro" id="IPR001139">
    <property type="entry name" value="Glyco_hydro_30"/>
</dbReference>
<keyword evidence="3 4" id="KW-0378">Hydrolase</keyword>
<dbReference type="InterPro" id="IPR013780">
    <property type="entry name" value="Glyco_hydro_b"/>
</dbReference>
<dbReference type="InterPro" id="IPR033453">
    <property type="entry name" value="Glyco_hydro_30_TIM-barrel"/>
</dbReference>
<gene>
    <name evidence="7" type="ORF">PQG45_03230</name>
</gene>
<keyword evidence="8" id="KW-1185">Reference proteome</keyword>
<dbReference type="Pfam" id="PF17189">
    <property type="entry name" value="Glyco_hydro_30C"/>
    <property type="match status" value="1"/>
</dbReference>
<organism evidence="7 8">
    <name type="scientific">Aquirufa regiilacus</name>
    <dbReference type="NCBI Taxonomy" id="3024868"/>
    <lineage>
        <taxon>Bacteria</taxon>
        <taxon>Pseudomonadati</taxon>
        <taxon>Bacteroidota</taxon>
        <taxon>Cytophagia</taxon>
        <taxon>Cytophagales</taxon>
        <taxon>Flectobacillaceae</taxon>
        <taxon>Aquirufa</taxon>
    </lineage>
</organism>
<dbReference type="PANTHER" id="PTHR11069:SF23">
    <property type="entry name" value="LYSOSOMAL ACID GLUCOSYLCERAMIDASE"/>
    <property type="match status" value="1"/>
</dbReference>
<evidence type="ECO:0000256" key="2">
    <source>
        <dbReference type="ARBA" id="ARBA00022729"/>
    </source>
</evidence>
<accession>A0ABU3TQB6</accession>
<evidence type="ECO:0000256" key="3">
    <source>
        <dbReference type="ARBA" id="ARBA00022801"/>
    </source>
</evidence>
<feature type="domain" description="Glycosyl hydrolase family 30 TIM-barrel" evidence="5">
    <location>
        <begin position="60"/>
        <end position="392"/>
    </location>
</feature>
<dbReference type="SUPFAM" id="SSF51445">
    <property type="entry name" value="(Trans)glycosidases"/>
    <property type="match status" value="1"/>
</dbReference>
<evidence type="ECO:0000259" key="5">
    <source>
        <dbReference type="Pfam" id="PF02055"/>
    </source>
</evidence>
<name>A0ABU3TQB6_9BACT</name>
<comment type="caution">
    <text evidence="7">The sequence shown here is derived from an EMBL/GenBank/DDBJ whole genome shotgun (WGS) entry which is preliminary data.</text>
</comment>
<feature type="domain" description="Glycosyl hydrolase family 30 beta sandwich" evidence="6">
    <location>
        <begin position="395"/>
        <end position="452"/>
    </location>
</feature>
<dbReference type="InterPro" id="IPR033452">
    <property type="entry name" value="GH30_C"/>
</dbReference>
<dbReference type="RefSeq" id="WP_315576336.1">
    <property type="nucleotide sequence ID" value="NZ_JARDXH010000004.1"/>
</dbReference>
<evidence type="ECO:0000259" key="6">
    <source>
        <dbReference type="Pfam" id="PF17189"/>
    </source>
</evidence>